<reference evidence="2" key="1">
    <citation type="submission" date="2015-04" db="UniProtKB">
        <authorList>
            <consortium name="EnsemblPlants"/>
        </authorList>
    </citation>
    <scope>IDENTIFICATION</scope>
</reference>
<feature type="compositionally biased region" description="Basic residues" evidence="1">
    <location>
        <begin position="68"/>
        <end position="78"/>
    </location>
</feature>
<feature type="region of interest" description="Disordered" evidence="1">
    <location>
        <begin position="68"/>
        <end position="91"/>
    </location>
</feature>
<sequence length="191" mass="20657">MSPLPSPVTPPSPVLQCGSGLGGEVSSGGGPGGEGGSGGQNGEGRSGGEWVAGTARRAAAGERAICRARHQPRLRHRPPRQEAATVDTAVSNSKNSIRTCIIRYSVWGRKKEMKKKGDGNARRERGPSAQHPLRKFLARTRTRRGNKGEQPYFMSPQSIARSSMKQDAQWRQGDIGLVSVVRWGCMRERKS</sequence>
<evidence type="ECO:0000313" key="2">
    <source>
        <dbReference type="EnsemblPlants" id="OGLUM08G18210.1"/>
    </source>
</evidence>
<dbReference type="Proteomes" id="UP000026961">
    <property type="component" value="Chromosome 8"/>
</dbReference>
<dbReference type="Gramene" id="OGLUM08G18210.1">
    <property type="protein sequence ID" value="OGLUM08G18210.1"/>
    <property type="gene ID" value="OGLUM08G18210"/>
</dbReference>
<dbReference type="AlphaFoldDB" id="A0A0E0AWC8"/>
<organism evidence="2">
    <name type="scientific">Oryza glumipatula</name>
    <dbReference type="NCBI Taxonomy" id="40148"/>
    <lineage>
        <taxon>Eukaryota</taxon>
        <taxon>Viridiplantae</taxon>
        <taxon>Streptophyta</taxon>
        <taxon>Embryophyta</taxon>
        <taxon>Tracheophyta</taxon>
        <taxon>Spermatophyta</taxon>
        <taxon>Magnoliopsida</taxon>
        <taxon>Liliopsida</taxon>
        <taxon>Poales</taxon>
        <taxon>Poaceae</taxon>
        <taxon>BOP clade</taxon>
        <taxon>Oryzoideae</taxon>
        <taxon>Oryzeae</taxon>
        <taxon>Oryzinae</taxon>
        <taxon>Oryza</taxon>
    </lineage>
</organism>
<protein>
    <submittedName>
        <fullName evidence="2">Uncharacterized protein</fullName>
    </submittedName>
</protein>
<proteinExistence type="predicted"/>
<feature type="region of interest" description="Disordered" evidence="1">
    <location>
        <begin position="1"/>
        <end position="56"/>
    </location>
</feature>
<name>A0A0E0AWC8_9ORYZ</name>
<keyword evidence="3" id="KW-1185">Reference proteome</keyword>
<dbReference type="HOGENOM" id="CLU_1423551_0_0_1"/>
<evidence type="ECO:0000313" key="3">
    <source>
        <dbReference type="Proteomes" id="UP000026961"/>
    </source>
</evidence>
<reference evidence="2" key="2">
    <citation type="submission" date="2018-05" db="EMBL/GenBank/DDBJ databases">
        <title>OgluRS3 (Oryza glumaepatula Reference Sequence Version 3).</title>
        <authorList>
            <person name="Zhang J."/>
            <person name="Kudrna D."/>
            <person name="Lee S."/>
            <person name="Talag J."/>
            <person name="Welchert J."/>
            <person name="Wing R.A."/>
        </authorList>
    </citation>
    <scope>NUCLEOTIDE SEQUENCE [LARGE SCALE GENOMIC DNA]</scope>
</reference>
<evidence type="ECO:0000256" key="1">
    <source>
        <dbReference type="SAM" id="MobiDB-lite"/>
    </source>
</evidence>
<dbReference type="EnsemblPlants" id="OGLUM08G18210.1">
    <property type="protein sequence ID" value="OGLUM08G18210.1"/>
    <property type="gene ID" value="OGLUM08G18210"/>
</dbReference>
<feature type="compositionally biased region" description="Pro residues" evidence="1">
    <location>
        <begin position="1"/>
        <end position="13"/>
    </location>
</feature>
<feature type="compositionally biased region" description="Gly residues" evidence="1">
    <location>
        <begin position="19"/>
        <end position="47"/>
    </location>
</feature>
<accession>A0A0E0AWC8</accession>